<name>A0A0A2GTA2_9FLAO</name>
<evidence type="ECO:0000313" key="15">
    <source>
        <dbReference type="EMBL" id="KGO05536.1"/>
    </source>
</evidence>
<dbReference type="Proteomes" id="UP000030140">
    <property type="component" value="Unassembled WGS sequence"/>
</dbReference>
<proteinExistence type="inferred from homology"/>
<sequence length="618" mass="68466">MKHRFLFIVVVLCALTTAAQIDTLQVLPEVILSDSKLKNHSVGIALEKISDSTIQRSRTALTKVLRANSTIYFRENGPGGVASASFRGTNAAQTAVVWNGININSQLTGQSDFNTLSSKNYDQLDVRAGGGSIIYGSGAVGGSVHLGNDIRFNKGLSTTVTAGYGSFDTQLATAKTQFSNTNFYIDAGLDYQRSENDFEYLDTENQFNENGQYDNLNAIFNMGYLLKNKGNRTHLLKLHHNTYVGNRNFSGTLTAPSNDGYEDRNTRTLAVWENLGTRFNGKLRAAHIFEQFRYFANNQTDDNDLGKSIRYLANYEATYKLDRKKELTVIGEVNHISAAGASIVATTRNQGSIVALWKQQLTNQFTYEIQARQELVEGFDSPFLLGAGFAYALAKAYTLTFNGSKNYRIPTFNDAYWSGPGAVGNPDLKPETSIQAEIGLKRTRKNLTLGLRGFYINTDDLIQWQPNLSGIWSPINIADSEHYGIEGALDYTAIMGSHKVTTTAQYAYTQAEDVARGKQLIYVPAHKAILGIAHNYGRLSSYVQTTFVDRVFTTTDNTAQVDGYAIAHIGTSYDILHKQGTKLQVMARVNNLFNTNYQTVAFRPNPGRNFLLQTTITF</sequence>
<evidence type="ECO:0000256" key="7">
    <source>
        <dbReference type="ARBA" id="ARBA00023136"/>
    </source>
</evidence>
<evidence type="ECO:0000259" key="14">
    <source>
        <dbReference type="Pfam" id="PF07715"/>
    </source>
</evidence>
<evidence type="ECO:0000313" key="16">
    <source>
        <dbReference type="Proteomes" id="UP000030140"/>
    </source>
</evidence>
<dbReference type="InterPro" id="IPR036942">
    <property type="entry name" value="Beta-barrel_TonB_sf"/>
</dbReference>
<dbReference type="PATRIC" id="fig|1300343.5.peg.2387"/>
<comment type="similarity">
    <text evidence="10 11">Belongs to the TonB-dependent receptor family.</text>
</comment>
<gene>
    <name evidence="15" type="ORF">NV36_00860</name>
</gene>
<dbReference type="Gene3D" id="2.40.170.20">
    <property type="entry name" value="TonB-dependent receptor, beta-barrel domain"/>
    <property type="match status" value="1"/>
</dbReference>
<feature type="signal peptide" evidence="12">
    <location>
        <begin position="1"/>
        <end position="21"/>
    </location>
</feature>
<dbReference type="PANTHER" id="PTHR30069">
    <property type="entry name" value="TONB-DEPENDENT OUTER MEMBRANE RECEPTOR"/>
    <property type="match status" value="1"/>
</dbReference>
<dbReference type="SUPFAM" id="SSF56935">
    <property type="entry name" value="Porins"/>
    <property type="match status" value="1"/>
</dbReference>
<dbReference type="GO" id="GO:0015344">
    <property type="term" value="F:siderophore uptake transmembrane transporter activity"/>
    <property type="evidence" value="ECO:0007669"/>
    <property type="project" value="TreeGrafter"/>
</dbReference>
<evidence type="ECO:0000256" key="10">
    <source>
        <dbReference type="PROSITE-ProRule" id="PRU01360"/>
    </source>
</evidence>
<reference evidence="15 16" key="1">
    <citation type="submission" date="2014-10" db="EMBL/GenBank/DDBJ databases">
        <title>Draft genome sequence of the proteorhodopsin-containing marine bacterium Dokdonia donghaensis.</title>
        <authorList>
            <person name="Gomez-Consarnau L."/>
            <person name="Gonzalez J.M."/>
            <person name="Riedel T."/>
            <person name="Jaenicke S."/>
            <person name="Wagner-Doebler I."/>
            <person name="Fuhrman J.A."/>
        </authorList>
    </citation>
    <scope>NUCLEOTIDE SEQUENCE [LARGE SCALE GENOMIC DNA]</scope>
    <source>
        <strain evidence="15 16">DSW-1</strain>
    </source>
</reference>
<dbReference type="GO" id="GO:0044718">
    <property type="term" value="P:siderophore transmembrane transport"/>
    <property type="evidence" value="ECO:0007669"/>
    <property type="project" value="TreeGrafter"/>
</dbReference>
<dbReference type="InterPro" id="IPR000531">
    <property type="entry name" value="Beta-barrel_TonB"/>
</dbReference>
<evidence type="ECO:0000256" key="5">
    <source>
        <dbReference type="ARBA" id="ARBA00022729"/>
    </source>
</evidence>
<dbReference type="InterPro" id="IPR010917">
    <property type="entry name" value="TonB_rcpt_CS"/>
</dbReference>
<evidence type="ECO:0000259" key="13">
    <source>
        <dbReference type="Pfam" id="PF00593"/>
    </source>
</evidence>
<dbReference type="Pfam" id="PF07715">
    <property type="entry name" value="Plug"/>
    <property type="match status" value="1"/>
</dbReference>
<evidence type="ECO:0000256" key="9">
    <source>
        <dbReference type="ARBA" id="ARBA00023237"/>
    </source>
</evidence>
<dbReference type="InterPro" id="IPR012910">
    <property type="entry name" value="Plug_dom"/>
</dbReference>
<feature type="domain" description="TonB-dependent receptor plug" evidence="14">
    <location>
        <begin position="45"/>
        <end position="142"/>
    </location>
</feature>
<evidence type="ECO:0000256" key="1">
    <source>
        <dbReference type="ARBA" id="ARBA00004571"/>
    </source>
</evidence>
<accession>A0A0A2GTA2</accession>
<dbReference type="InterPro" id="IPR039426">
    <property type="entry name" value="TonB-dep_rcpt-like"/>
</dbReference>
<dbReference type="EMBL" id="JSAQ01000001">
    <property type="protein sequence ID" value="KGO05536.1"/>
    <property type="molecule type" value="Genomic_DNA"/>
</dbReference>
<evidence type="ECO:0000256" key="11">
    <source>
        <dbReference type="RuleBase" id="RU003357"/>
    </source>
</evidence>
<keyword evidence="16" id="KW-1185">Reference proteome</keyword>
<organism evidence="15 16">
    <name type="scientific">Dokdonia donghaensis DSW-1</name>
    <dbReference type="NCBI Taxonomy" id="1300343"/>
    <lineage>
        <taxon>Bacteria</taxon>
        <taxon>Pseudomonadati</taxon>
        <taxon>Bacteroidota</taxon>
        <taxon>Flavobacteriia</taxon>
        <taxon>Flavobacteriales</taxon>
        <taxon>Flavobacteriaceae</taxon>
        <taxon>Dokdonia</taxon>
    </lineage>
</organism>
<evidence type="ECO:0008006" key="17">
    <source>
        <dbReference type="Google" id="ProtNLM"/>
    </source>
</evidence>
<evidence type="ECO:0000256" key="8">
    <source>
        <dbReference type="ARBA" id="ARBA00023170"/>
    </source>
</evidence>
<keyword evidence="2 10" id="KW-0813">Transport</keyword>
<evidence type="ECO:0000256" key="12">
    <source>
        <dbReference type="SAM" id="SignalP"/>
    </source>
</evidence>
<dbReference type="Pfam" id="PF00593">
    <property type="entry name" value="TonB_dep_Rec_b-barrel"/>
    <property type="match status" value="1"/>
</dbReference>
<comment type="caution">
    <text evidence="15">The sequence shown here is derived from an EMBL/GenBank/DDBJ whole genome shotgun (WGS) entry which is preliminary data.</text>
</comment>
<keyword evidence="9 10" id="KW-0998">Cell outer membrane</keyword>
<dbReference type="Gene3D" id="2.170.130.10">
    <property type="entry name" value="TonB-dependent receptor, plug domain"/>
    <property type="match status" value="1"/>
</dbReference>
<dbReference type="InterPro" id="IPR037066">
    <property type="entry name" value="Plug_dom_sf"/>
</dbReference>
<protein>
    <recommendedName>
        <fullName evidence="17">TonB-dependent receptor</fullName>
    </recommendedName>
</protein>
<keyword evidence="6 11" id="KW-0798">TonB box</keyword>
<keyword evidence="4 10" id="KW-0812">Transmembrane</keyword>
<keyword evidence="5 12" id="KW-0732">Signal</keyword>
<dbReference type="GO" id="GO:0009279">
    <property type="term" value="C:cell outer membrane"/>
    <property type="evidence" value="ECO:0007669"/>
    <property type="project" value="UniProtKB-SubCell"/>
</dbReference>
<dbReference type="AlphaFoldDB" id="A0A0A2GTA2"/>
<dbReference type="PROSITE" id="PS01156">
    <property type="entry name" value="TONB_DEPENDENT_REC_2"/>
    <property type="match status" value="1"/>
</dbReference>
<keyword evidence="3 10" id="KW-1134">Transmembrane beta strand</keyword>
<feature type="domain" description="TonB-dependent receptor-like beta-barrel" evidence="13">
    <location>
        <begin position="171"/>
        <end position="592"/>
    </location>
</feature>
<evidence type="ECO:0000256" key="4">
    <source>
        <dbReference type="ARBA" id="ARBA00022692"/>
    </source>
</evidence>
<dbReference type="KEGG" id="ddo:I597_2367"/>
<evidence type="ECO:0000256" key="2">
    <source>
        <dbReference type="ARBA" id="ARBA00022448"/>
    </source>
</evidence>
<dbReference type="PANTHER" id="PTHR30069:SF29">
    <property type="entry name" value="HEMOGLOBIN AND HEMOGLOBIN-HAPTOGLOBIN-BINDING PROTEIN 1-RELATED"/>
    <property type="match status" value="1"/>
</dbReference>
<keyword evidence="7 10" id="KW-0472">Membrane</keyword>
<comment type="subcellular location">
    <subcellularLocation>
        <location evidence="1 10">Cell outer membrane</location>
        <topology evidence="1 10">Multi-pass membrane protein</topology>
    </subcellularLocation>
</comment>
<feature type="chain" id="PRO_5001999138" description="TonB-dependent receptor" evidence="12">
    <location>
        <begin position="22"/>
        <end position="618"/>
    </location>
</feature>
<evidence type="ECO:0000256" key="6">
    <source>
        <dbReference type="ARBA" id="ARBA00023077"/>
    </source>
</evidence>
<dbReference type="OrthoDB" id="9762903at2"/>
<dbReference type="PROSITE" id="PS52016">
    <property type="entry name" value="TONB_DEPENDENT_REC_3"/>
    <property type="match status" value="1"/>
</dbReference>
<dbReference type="RefSeq" id="WP_035324592.1">
    <property type="nucleotide sequence ID" value="NZ_CP015125.1"/>
</dbReference>
<keyword evidence="8" id="KW-0675">Receptor</keyword>
<evidence type="ECO:0000256" key="3">
    <source>
        <dbReference type="ARBA" id="ARBA00022452"/>
    </source>
</evidence>